<dbReference type="EMBL" id="CP041186">
    <property type="protein sequence ID" value="QDG52933.1"/>
    <property type="molecule type" value="Genomic_DNA"/>
</dbReference>
<reference evidence="5 6" key="1">
    <citation type="submission" date="2019-06" db="EMBL/GenBank/DDBJ databases">
        <title>Persicimonas caeni gen. nov., sp. nov., a predatory bacterium isolated from solar saltern.</title>
        <authorList>
            <person name="Wang S."/>
        </authorList>
    </citation>
    <scope>NUCLEOTIDE SEQUENCE [LARGE SCALE GENOMIC DNA]</scope>
    <source>
        <strain evidence="5 6">YN101</strain>
    </source>
</reference>
<evidence type="ECO:0000313" key="5">
    <source>
        <dbReference type="EMBL" id="QDG52933.1"/>
    </source>
</evidence>
<dbReference type="AlphaFoldDB" id="A0A4Y6PXE7"/>
<dbReference type="Proteomes" id="UP000315995">
    <property type="component" value="Chromosome"/>
</dbReference>
<dbReference type="OrthoDB" id="5500323at2"/>
<evidence type="ECO:0000256" key="2">
    <source>
        <dbReference type="ARBA" id="ARBA00023125"/>
    </source>
</evidence>
<sequence>MSRDLIHIVETAYCIERDAQQWYDALCESLVGLAPGDFGVMVYGYDASRPDEGVDTVGWAAAQVTDEFVEATLALNRDSAPQQVRQFYHAGILCGTVSEFYERPADAPPYGEHVQPHGYPDTFGLSASGPTGVGVAVNSPFREISTITKATRQRWFRIGAHLQAAFRLRRALTRNPVDPEAVLEPGAGVIHAEPAASSPNARQTLREAAKRIEAARTGSTRQNDDEALSLWQGLIDGRWSLVDRFDSDGRRYLVAYANPHEVSDPRALTLRERQVAGLVGAGESNKAVGYRLGLSAGAVATLLRRALDKLGLDSRAELIWLHATLTTRNE</sequence>
<keyword evidence="3" id="KW-0804">Transcription</keyword>
<feature type="domain" description="HTH luxR-type" evidence="4">
    <location>
        <begin position="261"/>
        <end position="326"/>
    </location>
</feature>
<dbReference type="RefSeq" id="WP_141199394.1">
    <property type="nucleotide sequence ID" value="NZ_CP041186.1"/>
</dbReference>
<dbReference type="InterPro" id="IPR016032">
    <property type="entry name" value="Sig_transdc_resp-reg_C-effctor"/>
</dbReference>
<dbReference type="PROSITE" id="PS50043">
    <property type="entry name" value="HTH_LUXR_2"/>
    <property type="match status" value="1"/>
</dbReference>
<accession>A0A4Y6PXE7</accession>
<dbReference type="PANTHER" id="PTHR44688:SF16">
    <property type="entry name" value="DNA-BINDING TRANSCRIPTIONAL ACTIVATOR DEVR_DOSR"/>
    <property type="match status" value="1"/>
</dbReference>
<gene>
    <name evidence="5" type="ORF">FIV42_19955</name>
</gene>
<dbReference type="SUPFAM" id="SSF46894">
    <property type="entry name" value="C-terminal effector domain of the bipartite response regulators"/>
    <property type="match status" value="1"/>
</dbReference>
<evidence type="ECO:0000259" key="4">
    <source>
        <dbReference type="PROSITE" id="PS50043"/>
    </source>
</evidence>
<dbReference type="CDD" id="cd06170">
    <property type="entry name" value="LuxR_C_like"/>
    <property type="match status" value="1"/>
</dbReference>
<protein>
    <submittedName>
        <fullName evidence="5">Helix-turn-helix transcriptional regulator</fullName>
    </submittedName>
</protein>
<name>A0A4Y6PXE7_PERCE</name>
<dbReference type="InterPro" id="IPR000792">
    <property type="entry name" value="Tscrpt_reg_LuxR_C"/>
</dbReference>
<keyword evidence="2" id="KW-0238">DNA-binding</keyword>
<dbReference type="Gene3D" id="1.10.10.10">
    <property type="entry name" value="Winged helix-like DNA-binding domain superfamily/Winged helix DNA-binding domain"/>
    <property type="match status" value="1"/>
</dbReference>
<evidence type="ECO:0000313" key="6">
    <source>
        <dbReference type="Proteomes" id="UP000315995"/>
    </source>
</evidence>
<keyword evidence="6" id="KW-1185">Reference proteome</keyword>
<dbReference type="SMART" id="SM00421">
    <property type="entry name" value="HTH_LUXR"/>
    <property type="match status" value="1"/>
</dbReference>
<keyword evidence="1" id="KW-0805">Transcription regulation</keyword>
<dbReference type="GO" id="GO:0006355">
    <property type="term" value="P:regulation of DNA-templated transcription"/>
    <property type="evidence" value="ECO:0007669"/>
    <property type="project" value="InterPro"/>
</dbReference>
<organism evidence="5 6">
    <name type="scientific">Persicimonas caeni</name>
    <dbReference type="NCBI Taxonomy" id="2292766"/>
    <lineage>
        <taxon>Bacteria</taxon>
        <taxon>Deltaproteobacteria</taxon>
        <taxon>Bradymonadales</taxon>
        <taxon>Bradymonadaceae</taxon>
        <taxon>Persicimonas</taxon>
    </lineage>
</organism>
<dbReference type="Pfam" id="PF00196">
    <property type="entry name" value="GerE"/>
    <property type="match status" value="1"/>
</dbReference>
<evidence type="ECO:0000256" key="3">
    <source>
        <dbReference type="ARBA" id="ARBA00023163"/>
    </source>
</evidence>
<dbReference type="GO" id="GO:0003677">
    <property type="term" value="F:DNA binding"/>
    <property type="evidence" value="ECO:0007669"/>
    <property type="project" value="UniProtKB-KW"/>
</dbReference>
<dbReference type="PANTHER" id="PTHR44688">
    <property type="entry name" value="DNA-BINDING TRANSCRIPTIONAL ACTIVATOR DEVR_DOSR"/>
    <property type="match status" value="1"/>
</dbReference>
<accession>A0A5B8Y873</accession>
<dbReference type="InterPro" id="IPR036388">
    <property type="entry name" value="WH-like_DNA-bd_sf"/>
</dbReference>
<proteinExistence type="predicted"/>
<evidence type="ECO:0000256" key="1">
    <source>
        <dbReference type="ARBA" id="ARBA00023015"/>
    </source>
</evidence>